<feature type="domain" description="Lipid/polyisoprenoid-binding YceI-like" evidence="2">
    <location>
        <begin position="6"/>
        <end position="182"/>
    </location>
</feature>
<gene>
    <name evidence="3" type="ORF">GOARA_021_01350</name>
</gene>
<name>G7GZ72_9ACTN</name>
<organism evidence="3 4">
    <name type="scientific">Gordonia araii NBRC 100433</name>
    <dbReference type="NCBI Taxonomy" id="1073574"/>
    <lineage>
        <taxon>Bacteria</taxon>
        <taxon>Bacillati</taxon>
        <taxon>Actinomycetota</taxon>
        <taxon>Actinomycetes</taxon>
        <taxon>Mycobacteriales</taxon>
        <taxon>Gordoniaceae</taxon>
        <taxon>Gordonia</taxon>
    </lineage>
</organism>
<dbReference type="OrthoDB" id="3724977at2"/>
<dbReference type="SUPFAM" id="SSF101874">
    <property type="entry name" value="YceI-like"/>
    <property type="match status" value="1"/>
</dbReference>
<dbReference type="EMBL" id="BAEE01000021">
    <property type="protein sequence ID" value="GAB08897.1"/>
    <property type="molecule type" value="Genomic_DNA"/>
</dbReference>
<comment type="similarity">
    <text evidence="1">Belongs to the UPF0312 family.</text>
</comment>
<accession>G7GZ72</accession>
<evidence type="ECO:0000259" key="2">
    <source>
        <dbReference type="SMART" id="SM00867"/>
    </source>
</evidence>
<dbReference type="SMART" id="SM00867">
    <property type="entry name" value="YceI"/>
    <property type="match status" value="1"/>
</dbReference>
<proteinExistence type="inferred from homology"/>
<comment type="caution">
    <text evidence="3">The sequence shown here is derived from an EMBL/GenBank/DDBJ whole genome shotgun (WGS) entry which is preliminary data.</text>
</comment>
<dbReference type="Proteomes" id="UP000035088">
    <property type="component" value="Unassembled WGS sequence"/>
</dbReference>
<evidence type="ECO:0000313" key="3">
    <source>
        <dbReference type="EMBL" id="GAB08897.1"/>
    </source>
</evidence>
<evidence type="ECO:0000313" key="4">
    <source>
        <dbReference type="Proteomes" id="UP000035088"/>
    </source>
</evidence>
<reference evidence="3 4" key="1">
    <citation type="submission" date="2011-11" db="EMBL/GenBank/DDBJ databases">
        <title>Whole genome shotgun sequence of Gordonia araii NBRC 100433.</title>
        <authorList>
            <person name="Yoshida Y."/>
            <person name="Hosoyama A."/>
            <person name="Tsuchikane K."/>
            <person name="Katsumata H."/>
            <person name="Yamazaki S."/>
            <person name="Fujita N."/>
        </authorList>
    </citation>
    <scope>NUCLEOTIDE SEQUENCE [LARGE SCALE GENOMIC DNA]</scope>
    <source>
        <strain evidence="3 4">NBRC 100433</strain>
    </source>
</reference>
<protein>
    <recommendedName>
        <fullName evidence="2">Lipid/polyisoprenoid-binding YceI-like domain-containing protein</fullName>
    </recommendedName>
</protein>
<dbReference type="RefSeq" id="WP_007320974.1">
    <property type="nucleotide sequence ID" value="NZ_BAEE01000021.1"/>
</dbReference>
<evidence type="ECO:0000256" key="1">
    <source>
        <dbReference type="ARBA" id="ARBA00008812"/>
    </source>
</evidence>
<dbReference type="Pfam" id="PF04264">
    <property type="entry name" value="YceI"/>
    <property type="match status" value="1"/>
</dbReference>
<keyword evidence="4" id="KW-1185">Reference proteome</keyword>
<dbReference type="STRING" id="1073574.GOARA_021_01350"/>
<dbReference type="Gene3D" id="2.40.128.110">
    <property type="entry name" value="Lipid/polyisoprenoid-binding, YceI-like"/>
    <property type="match status" value="1"/>
</dbReference>
<dbReference type="InterPro" id="IPR036761">
    <property type="entry name" value="TTHA0802/YceI-like_sf"/>
</dbReference>
<sequence>MSAQRQWTLGAADGELVLKTDKTGPAAKTGHRLTIGFTDWTGTVTVDDDRVPQRVSLRVVVDSLEVRSGEGGVTPMSGAERAMARSNAVKSLKASKAPEIVFVGSSVSPTDGGYRVAGDLTIAGTSVPHSVDVEVAETATAWDVSAHTTVSHKAVGLKPYSLAMGALKVADEVELDFRATLPRP</sequence>
<dbReference type="InterPro" id="IPR007372">
    <property type="entry name" value="Lipid/polyisoprenoid-bd_YceI"/>
</dbReference>
<dbReference type="AlphaFoldDB" id="G7GZ72"/>